<proteinExistence type="predicted"/>
<protein>
    <submittedName>
        <fullName evidence="2">Uncharacterized protein LOC142164290</fullName>
    </submittedName>
</protein>
<organism evidence="1 2">
    <name type="scientific">Nicotiana tabacum</name>
    <name type="common">Common tobacco</name>
    <dbReference type="NCBI Taxonomy" id="4097"/>
    <lineage>
        <taxon>Eukaryota</taxon>
        <taxon>Viridiplantae</taxon>
        <taxon>Streptophyta</taxon>
        <taxon>Embryophyta</taxon>
        <taxon>Tracheophyta</taxon>
        <taxon>Spermatophyta</taxon>
        <taxon>Magnoliopsida</taxon>
        <taxon>eudicotyledons</taxon>
        <taxon>Gunneridae</taxon>
        <taxon>Pentapetalae</taxon>
        <taxon>asterids</taxon>
        <taxon>lamiids</taxon>
        <taxon>Solanales</taxon>
        <taxon>Solanaceae</taxon>
        <taxon>Nicotianoideae</taxon>
        <taxon>Nicotianeae</taxon>
        <taxon>Nicotiana</taxon>
    </lineage>
</organism>
<keyword evidence="1" id="KW-1185">Reference proteome</keyword>
<reference evidence="2" key="2">
    <citation type="submission" date="2025-08" db="UniProtKB">
        <authorList>
            <consortium name="RefSeq"/>
        </authorList>
    </citation>
    <scope>IDENTIFICATION</scope>
    <source>
        <tissue evidence="2">Leaf</tissue>
    </source>
</reference>
<evidence type="ECO:0000313" key="2">
    <source>
        <dbReference type="RefSeq" id="XP_075078211.1"/>
    </source>
</evidence>
<dbReference type="Proteomes" id="UP000790787">
    <property type="component" value="Chromosome 1"/>
</dbReference>
<accession>A0AC58RZP0</accession>
<gene>
    <name evidence="2" type="primary">LOC142164290</name>
</gene>
<dbReference type="RefSeq" id="XP_075078211.1">
    <property type="nucleotide sequence ID" value="XM_075222110.1"/>
</dbReference>
<name>A0AC58RZP0_TOBAC</name>
<evidence type="ECO:0000313" key="1">
    <source>
        <dbReference type="Proteomes" id="UP000790787"/>
    </source>
</evidence>
<sequence>MADSMPHKMITRGIPTKILNFDGLSFSLQITQGESDFAGKSATTVSQRRTKLHNDKSKEVHVEKFSKERKNSVVSKMKKPMNDSSCVNVKEVVAKKKKYTTPKVSQLKENLTPDQYQQLGNTCFGSFLQMKRCEVQHQLFRCFMALQLEDTPNNVFAVHVNGTSLHFTLREFAIVTSLKCVGNDEDFEFSEKFPNRLIETYFGGSNLVKKEQLMKCFADKNWGPDNDGDALKISLLYFIHTFFFSSEKNSTTIPRLHFDLVERGSYSEYHWGLKAFEMLTKSISMKMNAEKKYYRIAGMPLAMQVWFYECCSVVDSKIALRVDDVVPRILNWRTTGYQPTFAYLMNGMFNDTENMDISPSDIELAIIQNPPVGADVEKRPSPAHSDKSGEDSDDFSPSPKLQCKKKHVASIGPYSSLPHKKRKEHERHPNETEYQPKIPPVCVSEFGHKVLHDNQLQDSQNDEVSSLRKDLNSFKEYQTESLHQRKEPIGRRDDGIDTDVRDNVKKQVLNDQCLEYRGEGKTTSEVPSNIPSTGQEGVSTEFYVSQFELDDKFLPSQILETRIVIHNNAKKAESTPIPSHGNRRPSRCCSQMYSTAFVFRFIQLMYSDVFNYIQLNSNVLFSYSQLYSTAFLYVGKYNQTSNFKYTTVDCIFKTRITEIFNMYADTDSNANVAKEEDVVCEYIRGYRLHANVPWHTVDNVMIPVNLKDKLHWVLAVVSFKERCIKVYDSYRSAGHDAYVVSEIDKLAKLVPLYLSISGFYRDSQGIDWSTYSAYTDKSHNDPFEVFFISDLPQQKAGSIDCGVHVAAYAEFLSTLGEIPQITFDSSLLRQRYGDLLWDYAMRKIDVDAISENESPSKIARQITESDSNMQIVLE</sequence>
<reference evidence="1" key="1">
    <citation type="journal article" date="2014" name="Nat. Commun.">
        <title>The tobacco genome sequence and its comparison with those of tomato and potato.</title>
        <authorList>
            <person name="Sierro N."/>
            <person name="Battey J.N."/>
            <person name="Ouadi S."/>
            <person name="Bakaher N."/>
            <person name="Bovet L."/>
            <person name="Willig A."/>
            <person name="Goepfert S."/>
            <person name="Peitsch M.C."/>
            <person name="Ivanov N.V."/>
        </authorList>
    </citation>
    <scope>NUCLEOTIDE SEQUENCE [LARGE SCALE GENOMIC DNA]</scope>
</reference>